<evidence type="ECO:0000256" key="1">
    <source>
        <dbReference type="SAM" id="SignalP"/>
    </source>
</evidence>
<dbReference type="RefSeq" id="WP_007576278.1">
    <property type="nucleotide sequence ID" value="NZ_AGUD01000224.1"/>
</dbReference>
<evidence type="ECO:0000313" key="3">
    <source>
        <dbReference type="Proteomes" id="UP000005143"/>
    </source>
</evidence>
<keyword evidence="3" id="KW-1185">Reference proteome</keyword>
<gene>
    <name evidence="2" type="ORF">PAI11_27770</name>
</gene>
<name>H0E7H5_9ACTN</name>
<comment type="caution">
    <text evidence="2">The sequence shown here is derived from an EMBL/GenBank/DDBJ whole genome shotgun (WGS) entry which is preliminary data.</text>
</comment>
<evidence type="ECO:0000313" key="2">
    <source>
        <dbReference type="EMBL" id="EHN10395.1"/>
    </source>
</evidence>
<organism evidence="2 3">
    <name type="scientific">Patulibacter medicamentivorans</name>
    <dbReference type="NCBI Taxonomy" id="1097667"/>
    <lineage>
        <taxon>Bacteria</taxon>
        <taxon>Bacillati</taxon>
        <taxon>Actinomycetota</taxon>
        <taxon>Thermoleophilia</taxon>
        <taxon>Solirubrobacterales</taxon>
        <taxon>Patulibacteraceae</taxon>
        <taxon>Patulibacter</taxon>
    </lineage>
</organism>
<dbReference type="Proteomes" id="UP000005143">
    <property type="component" value="Unassembled WGS sequence"/>
</dbReference>
<dbReference type="EMBL" id="AGUD01000224">
    <property type="protein sequence ID" value="EHN10395.1"/>
    <property type="molecule type" value="Genomic_DNA"/>
</dbReference>
<dbReference type="AlphaFoldDB" id="H0E7H5"/>
<feature type="chain" id="PRO_5003531960" evidence="1">
    <location>
        <begin position="26"/>
        <end position="284"/>
    </location>
</feature>
<protein>
    <submittedName>
        <fullName evidence="2">Uncharacterized protein</fullName>
    </submittedName>
</protein>
<reference evidence="2 3" key="1">
    <citation type="journal article" date="2013" name="Biodegradation">
        <title>Quantitative proteomic analysis of ibuprofen-degrading Patulibacter sp. strain I11.</title>
        <authorList>
            <person name="Almeida B."/>
            <person name="Kjeldal H."/>
            <person name="Lolas I."/>
            <person name="Knudsen A.D."/>
            <person name="Carvalho G."/>
            <person name="Nielsen K.L."/>
            <person name="Barreto Crespo M.T."/>
            <person name="Stensballe A."/>
            <person name="Nielsen J.L."/>
        </authorList>
    </citation>
    <scope>NUCLEOTIDE SEQUENCE [LARGE SCALE GENOMIC DNA]</scope>
    <source>
        <strain evidence="2 3">I11</strain>
    </source>
</reference>
<keyword evidence="1" id="KW-0732">Signal</keyword>
<accession>H0E7H5</accession>
<proteinExistence type="predicted"/>
<sequence>MTRTTTTVLAVAVGGLLGLPTVASAASYGGGGITFAKSASAKPIVQGTAVAVHTSGSTATISIGAISPRCRDIQFQARKATVSGSGAVGFRGTLRGSGFRLQASVALKPTGPGKLAGSLRITGTLQVGKAKANCRMTQHLELRDPGAVLAALPQDVLPTEPKSIPAVYGTTDQKLARSLTGAVVVARRPDGRLQALTSGRLRCNRRTGPEAMGFVYPFALRESGGFSGRQLQSAKVAGGRFVYDIKVSGAYDSETPSATGESSLAISQPGVTCSSGSQSWIATT</sequence>
<feature type="signal peptide" evidence="1">
    <location>
        <begin position="1"/>
        <end position="25"/>
    </location>
</feature>